<evidence type="ECO:0000313" key="4">
    <source>
        <dbReference type="Proteomes" id="UP000284842"/>
    </source>
</evidence>
<sequence>MALKSEISQPNLHDYHNQALSKSRQIEAEACSSIDLDSNPFLILLMGSTGTGKSRFIGVLSGNDMGISKDQLEPYTQDVIAYKISNLTHFGAPIYLVDTPGFSDPKLSEMRIVTKLHSWMSINSVDYFHHLFYFHRITDPRLSGSNARTMEIFRSLTGNGTSETVTVVTTMWDTLWRPEQVRRAEARFNELQKEYFKDWVEEGSKFAKFMNTQQSVLSILAEHLKGSKPLDFNFERSQGAFPCHSLYADALQRNLLERISSLQKRLKSTTDDLQTALEDDESMDLQNILKRQKRVIIEDIQTTLQDMDDYGHGLDIDTYRADPEQIFSHLNTKYYPEIQEHLLAEATTYLLLLKVDDTADEQSKGVIWSRYCERMRFLHIYNPTSYPSLHM</sequence>
<dbReference type="GO" id="GO:0005525">
    <property type="term" value="F:GTP binding"/>
    <property type="evidence" value="ECO:0007669"/>
    <property type="project" value="InterPro"/>
</dbReference>
<dbReference type="Proteomes" id="UP000284842">
    <property type="component" value="Unassembled WGS sequence"/>
</dbReference>
<dbReference type="EMBL" id="NHTK01005612">
    <property type="protein sequence ID" value="PPQ76064.1"/>
    <property type="molecule type" value="Genomic_DNA"/>
</dbReference>
<dbReference type="AlphaFoldDB" id="A0A409WC16"/>
<feature type="domain" description="G" evidence="2">
    <location>
        <begin position="43"/>
        <end position="112"/>
    </location>
</feature>
<dbReference type="SUPFAM" id="SSF52540">
    <property type="entry name" value="P-loop containing nucleoside triphosphate hydrolases"/>
    <property type="match status" value="1"/>
</dbReference>
<evidence type="ECO:0000313" key="3">
    <source>
        <dbReference type="EMBL" id="PPQ76064.1"/>
    </source>
</evidence>
<dbReference type="OrthoDB" id="8954335at2759"/>
<keyword evidence="1" id="KW-0175">Coiled coil</keyword>
<accession>A0A409WC16</accession>
<reference evidence="3 4" key="1">
    <citation type="journal article" date="2018" name="Evol. Lett.">
        <title>Horizontal gene cluster transfer increased hallucinogenic mushroom diversity.</title>
        <authorList>
            <person name="Reynolds H.T."/>
            <person name="Vijayakumar V."/>
            <person name="Gluck-Thaler E."/>
            <person name="Korotkin H.B."/>
            <person name="Matheny P.B."/>
            <person name="Slot J.C."/>
        </authorList>
    </citation>
    <scope>NUCLEOTIDE SEQUENCE [LARGE SCALE GENOMIC DNA]</scope>
    <source>
        <strain evidence="3 4">2629</strain>
    </source>
</reference>
<evidence type="ECO:0000259" key="2">
    <source>
        <dbReference type="Pfam" id="PF01926"/>
    </source>
</evidence>
<feature type="coiled-coil region" evidence="1">
    <location>
        <begin position="252"/>
        <end position="279"/>
    </location>
</feature>
<dbReference type="InterPro" id="IPR027417">
    <property type="entry name" value="P-loop_NTPase"/>
</dbReference>
<comment type="caution">
    <text evidence="3">The sequence shown here is derived from an EMBL/GenBank/DDBJ whole genome shotgun (WGS) entry which is preliminary data.</text>
</comment>
<organism evidence="3 4">
    <name type="scientific">Panaeolus cyanescens</name>
    <dbReference type="NCBI Taxonomy" id="181874"/>
    <lineage>
        <taxon>Eukaryota</taxon>
        <taxon>Fungi</taxon>
        <taxon>Dikarya</taxon>
        <taxon>Basidiomycota</taxon>
        <taxon>Agaricomycotina</taxon>
        <taxon>Agaricomycetes</taxon>
        <taxon>Agaricomycetidae</taxon>
        <taxon>Agaricales</taxon>
        <taxon>Agaricineae</taxon>
        <taxon>Galeropsidaceae</taxon>
        <taxon>Panaeolus</taxon>
    </lineage>
</organism>
<name>A0A409WC16_9AGAR</name>
<gene>
    <name evidence="3" type="ORF">CVT24_006854</name>
</gene>
<dbReference type="InterPro" id="IPR006073">
    <property type="entry name" value="GTP-bd"/>
</dbReference>
<dbReference type="STRING" id="181874.A0A409WC16"/>
<proteinExistence type="predicted"/>
<evidence type="ECO:0000256" key="1">
    <source>
        <dbReference type="SAM" id="Coils"/>
    </source>
</evidence>
<dbReference type="Pfam" id="PF01926">
    <property type="entry name" value="MMR_HSR1"/>
    <property type="match status" value="1"/>
</dbReference>
<dbReference type="CDD" id="cd00882">
    <property type="entry name" value="Ras_like_GTPase"/>
    <property type="match status" value="1"/>
</dbReference>
<protein>
    <recommendedName>
        <fullName evidence="2">G domain-containing protein</fullName>
    </recommendedName>
</protein>
<dbReference type="InParanoid" id="A0A409WC16"/>
<keyword evidence="4" id="KW-1185">Reference proteome</keyword>
<dbReference type="Gene3D" id="3.40.50.300">
    <property type="entry name" value="P-loop containing nucleotide triphosphate hydrolases"/>
    <property type="match status" value="1"/>
</dbReference>